<comment type="caution">
    <text evidence="2">The sequence shown here is derived from an EMBL/GenBank/DDBJ whole genome shotgun (WGS) entry which is preliminary data.</text>
</comment>
<dbReference type="EMBL" id="QEQF01000017">
    <property type="protein sequence ID" value="RDF07526.1"/>
    <property type="molecule type" value="Genomic_DNA"/>
</dbReference>
<protein>
    <recommendedName>
        <fullName evidence="1">DUF7695 domain-containing protein</fullName>
    </recommendedName>
</protein>
<evidence type="ECO:0000313" key="3">
    <source>
        <dbReference type="Proteomes" id="UP000253945"/>
    </source>
</evidence>
<gene>
    <name evidence="2" type="ORF">DPV92_09680</name>
</gene>
<feature type="domain" description="DUF7695" evidence="1">
    <location>
        <begin position="3"/>
        <end position="59"/>
    </location>
</feature>
<proteinExistence type="predicted"/>
<keyword evidence="3" id="KW-1185">Reference proteome</keyword>
<dbReference type="Pfam" id="PF24749">
    <property type="entry name" value="DUF7695"/>
    <property type="match status" value="1"/>
</dbReference>
<dbReference type="InterPro" id="IPR056112">
    <property type="entry name" value="DUF7695"/>
</dbReference>
<evidence type="ECO:0000259" key="1">
    <source>
        <dbReference type="Pfam" id="PF24749"/>
    </source>
</evidence>
<evidence type="ECO:0000313" key="2">
    <source>
        <dbReference type="EMBL" id="RDF07526.1"/>
    </source>
</evidence>
<accession>A0A369ZPG7</accession>
<reference evidence="2 3" key="1">
    <citation type="submission" date="2018-05" db="EMBL/GenBank/DDBJ databases">
        <title>Draft Genome Sequences for a Diverse set of 7 Haemophilus Species.</title>
        <authorList>
            <person name="Nichols M."/>
            <person name="Topaz N."/>
            <person name="Wang X."/>
            <person name="Wang X."/>
            <person name="Boxrud D."/>
        </authorList>
    </citation>
    <scope>NUCLEOTIDE SEQUENCE [LARGE SCALE GENOMIC DNA]</scope>
    <source>
        <strain evidence="2 3">C2014016342</strain>
    </source>
</reference>
<organism evidence="2 3">
    <name type="scientific">Haemophilus paraphrohaemolyticus</name>
    <dbReference type="NCBI Taxonomy" id="736"/>
    <lineage>
        <taxon>Bacteria</taxon>
        <taxon>Pseudomonadati</taxon>
        <taxon>Pseudomonadota</taxon>
        <taxon>Gammaproteobacteria</taxon>
        <taxon>Pasteurellales</taxon>
        <taxon>Pasteurellaceae</taxon>
        <taxon>Haemophilus</taxon>
    </lineage>
</organism>
<dbReference type="Proteomes" id="UP000253945">
    <property type="component" value="Unassembled WGS sequence"/>
</dbReference>
<dbReference type="AlphaFoldDB" id="A0A369ZPG7"/>
<sequence>MKKLIINRVQCLLCEDIITSEHSHDFKTCKCGNLSIDGGNEYPRRLYQKHNSYQDLSEFTETKKPPF</sequence>
<name>A0A369ZPG7_9PAST</name>